<name>A0A1C3RMJ2_9PROT</name>
<dbReference type="RefSeq" id="WP_069190325.1">
    <property type="nucleotide sequence ID" value="NZ_FLYE01000048.1"/>
</dbReference>
<protein>
    <submittedName>
        <fullName evidence="1">Uncharacterized protein</fullName>
    </submittedName>
</protein>
<dbReference type="STRING" id="1867952.MTBPR1_90176"/>
<sequence length="123" mass="13808">MTNTIETHPSVKAEIIKGKEIIAGQEEYVKICASALYGGEPCDTLHQAFSEIGLDPTEYHKDTLVATVQCMYRELRKAWLDIEVFEIKEARAVLEAKEGLKTAIKNTFEAELRHLGEQALEAE</sequence>
<dbReference type="EMBL" id="FLYE01000048">
    <property type="protein sequence ID" value="SCA58329.1"/>
    <property type="molecule type" value="Genomic_DNA"/>
</dbReference>
<evidence type="ECO:0000313" key="1">
    <source>
        <dbReference type="EMBL" id="SCA58329.1"/>
    </source>
</evidence>
<organism evidence="1 2">
    <name type="scientific">Candidatus Terasakiella magnetica</name>
    <dbReference type="NCBI Taxonomy" id="1867952"/>
    <lineage>
        <taxon>Bacteria</taxon>
        <taxon>Pseudomonadati</taxon>
        <taxon>Pseudomonadota</taxon>
        <taxon>Alphaproteobacteria</taxon>
        <taxon>Rhodospirillales</taxon>
        <taxon>Terasakiellaceae</taxon>
        <taxon>Terasakiella</taxon>
    </lineage>
</organism>
<gene>
    <name evidence="1" type="ORF">MTBPR1_90176</name>
</gene>
<reference evidence="1 2" key="1">
    <citation type="submission" date="2016-07" db="EMBL/GenBank/DDBJ databases">
        <authorList>
            <person name="Lefevre C.T."/>
        </authorList>
    </citation>
    <scope>NUCLEOTIDE SEQUENCE [LARGE SCALE GENOMIC DNA]</scope>
    <source>
        <strain evidence="1">PR1</strain>
    </source>
</reference>
<dbReference type="AlphaFoldDB" id="A0A1C3RMJ2"/>
<evidence type="ECO:0000313" key="2">
    <source>
        <dbReference type="Proteomes" id="UP000231658"/>
    </source>
</evidence>
<dbReference type="Proteomes" id="UP000231658">
    <property type="component" value="Unassembled WGS sequence"/>
</dbReference>
<keyword evidence="2" id="KW-1185">Reference proteome</keyword>
<accession>A0A1C3RMJ2</accession>
<proteinExistence type="predicted"/>